<organism evidence="2 3">
    <name type="scientific">Litoribrevibacter euphylliae</name>
    <dbReference type="NCBI Taxonomy" id="1834034"/>
    <lineage>
        <taxon>Bacteria</taxon>
        <taxon>Pseudomonadati</taxon>
        <taxon>Pseudomonadota</taxon>
        <taxon>Gammaproteobacteria</taxon>
        <taxon>Oceanospirillales</taxon>
        <taxon>Oceanospirillaceae</taxon>
        <taxon>Litoribrevibacter</taxon>
    </lineage>
</organism>
<keyword evidence="1" id="KW-0812">Transmembrane</keyword>
<dbReference type="Proteomes" id="UP001595476">
    <property type="component" value="Unassembled WGS sequence"/>
</dbReference>
<evidence type="ECO:0000313" key="2">
    <source>
        <dbReference type="EMBL" id="MFC3151146.1"/>
    </source>
</evidence>
<feature type="transmembrane region" description="Helical" evidence="1">
    <location>
        <begin position="15"/>
        <end position="34"/>
    </location>
</feature>
<dbReference type="EMBL" id="JBHRSZ010000004">
    <property type="protein sequence ID" value="MFC3151146.1"/>
    <property type="molecule type" value="Genomic_DNA"/>
</dbReference>
<keyword evidence="1" id="KW-1133">Transmembrane helix</keyword>
<dbReference type="RefSeq" id="WP_386719369.1">
    <property type="nucleotide sequence ID" value="NZ_JBHRSZ010000004.1"/>
</dbReference>
<dbReference type="InterPro" id="IPR008620">
    <property type="entry name" value="FixH"/>
</dbReference>
<protein>
    <submittedName>
        <fullName evidence="2">FixH family protein</fullName>
    </submittedName>
</protein>
<dbReference type="Pfam" id="PF05751">
    <property type="entry name" value="FixH"/>
    <property type="match status" value="1"/>
</dbReference>
<gene>
    <name evidence="2" type="ORF">ACFOEK_08905</name>
</gene>
<evidence type="ECO:0000313" key="3">
    <source>
        <dbReference type="Proteomes" id="UP001595476"/>
    </source>
</evidence>
<evidence type="ECO:0000256" key="1">
    <source>
        <dbReference type="SAM" id="Phobius"/>
    </source>
</evidence>
<keyword evidence="1" id="KW-0472">Membrane</keyword>
<name>A0ABV7HEQ1_9GAMM</name>
<sequence>MTEQNENQGNWNQPWLWITLTPLILSVVLGLTMLNISFQIQDGLVTDEYSKEGLTINERIEKEEHAKNLSTQANISVDKASGEMTVLFDSELEQLPNNLLLELIHPIIKDKDQKVVLTHQGNGRYAGQVADDMDGKRYVRLQELQNSSWVLKGELHFDVTSQATISAQ</sequence>
<comment type="caution">
    <text evidence="2">The sequence shown here is derived from an EMBL/GenBank/DDBJ whole genome shotgun (WGS) entry which is preliminary data.</text>
</comment>
<accession>A0ABV7HEQ1</accession>
<proteinExistence type="predicted"/>
<reference evidence="3" key="1">
    <citation type="journal article" date="2019" name="Int. J. Syst. Evol. Microbiol.">
        <title>The Global Catalogue of Microorganisms (GCM) 10K type strain sequencing project: providing services to taxonomists for standard genome sequencing and annotation.</title>
        <authorList>
            <consortium name="The Broad Institute Genomics Platform"/>
            <consortium name="The Broad Institute Genome Sequencing Center for Infectious Disease"/>
            <person name="Wu L."/>
            <person name="Ma J."/>
        </authorList>
    </citation>
    <scope>NUCLEOTIDE SEQUENCE [LARGE SCALE GENOMIC DNA]</scope>
    <source>
        <strain evidence="3">KCTC 52438</strain>
    </source>
</reference>
<keyword evidence="3" id="KW-1185">Reference proteome</keyword>